<dbReference type="AlphaFoldDB" id="A0A4Z0P5V3"/>
<dbReference type="Proteomes" id="UP000298337">
    <property type="component" value="Unassembled WGS sequence"/>
</dbReference>
<evidence type="ECO:0000313" key="3">
    <source>
        <dbReference type="Proteomes" id="UP000298337"/>
    </source>
</evidence>
<feature type="chain" id="PRO_5021212063" description="YD repeat-containing protein" evidence="1">
    <location>
        <begin position="24"/>
        <end position="365"/>
    </location>
</feature>
<dbReference type="EMBL" id="SRLA01000003">
    <property type="protein sequence ID" value="TGE06037.1"/>
    <property type="molecule type" value="Genomic_DNA"/>
</dbReference>
<dbReference type="OrthoDB" id="879049at2"/>
<evidence type="ECO:0008006" key="4">
    <source>
        <dbReference type="Google" id="ProtNLM"/>
    </source>
</evidence>
<sequence>MRIYLLLISLLLSGLLLPSGSQAQTAEAATPDPSGPIEIEPDSVTRHLYSKARVRSVAKVLINDEGEVEDTVSYQEVDVYGRLTLLNRRTTLASLFNQHSSPQLSKQWSYNAMGHCTSLVVHPTPTPPYTLIYTYNPKLGRGKQQVLKPDGTTITMSELSLRQHADTLITEKATHAIFTQGVIYKQESQHRTLRYMPHPDTILLVHYRYNEKGKLQKASVNYSLSHEGRVLEMGILDLIQATKRHALPQGAAGHAALHVYSQALWALRHRQGVYPKVIWSYDSQNRVVQQQIRTLDVKFVNNLTSSVKHTYNSQHQLIASEQNYLGFGQSYTLYSYSPIGLLIGETSNARSGKPMFYRYLYQFHE</sequence>
<dbReference type="RefSeq" id="WP_135434831.1">
    <property type="nucleotide sequence ID" value="NZ_SRLA01000003.1"/>
</dbReference>
<reference evidence="2 3" key="1">
    <citation type="submission" date="2019-04" db="EMBL/GenBank/DDBJ databases">
        <authorList>
            <person name="Feng G."/>
            <person name="Zhang J."/>
            <person name="Zhu H."/>
        </authorList>
    </citation>
    <scope>NUCLEOTIDE SEQUENCE [LARGE SCALE GENOMIC DNA]</scope>
    <source>
        <strain evidence="2 3">92R-1</strain>
    </source>
</reference>
<name>A0A4Z0P5V3_9BACT</name>
<feature type="signal peptide" evidence="1">
    <location>
        <begin position="1"/>
        <end position="23"/>
    </location>
</feature>
<keyword evidence="3" id="KW-1185">Reference proteome</keyword>
<gene>
    <name evidence="2" type="ORF">EU556_14305</name>
</gene>
<organism evidence="2 3">
    <name type="scientific">Hymenobacter fodinae</name>
    <dbReference type="NCBI Taxonomy" id="2510796"/>
    <lineage>
        <taxon>Bacteria</taxon>
        <taxon>Pseudomonadati</taxon>
        <taxon>Bacteroidota</taxon>
        <taxon>Cytophagia</taxon>
        <taxon>Cytophagales</taxon>
        <taxon>Hymenobacteraceae</taxon>
        <taxon>Hymenobacter</taxon>
    </lineage>
</organism>
<keyword evidence="1" id="KW-0732">Signal</keyword>
<proteinExistence type="predicted"/>
<comment type="caution">
    <text evidence="2">The sequence shown here is derived from an EMBL/GenBank/DDBJ whole genome shotgun (WGS) entry which is preliminary data.</text>
</comment>
<evidence type="ECO:0000313" key="2">
    <source>
        <dbReference type="EMBL" id="TGE06037.1"/>
    </source>
</evidence>
<evidence type="ECO:0000256" key="1">
    <source>
        <dbReference type="SAM" id="SignalP"/>
    </source>
</evidence>
<protein>
    <recommendedName>
        <fullName evidence="4">YD repeat-containing protein</fullName>
    </recommendedName>
</protein>
<accession>A0A4Z0P5V3</accession>